<accession>A0A8X7VFZ0</accession>
<dbReference type="EMBL" id="JAAMPC010000005">
    <property type="protein sequence ID" value="KAG2310803.1"/>
    <property type="molecule type" value="Genomic_DNA"/>
</dbReference>
<proteinExistence type="predicted"/>
<sequence length="76" mass="8650">MIVFVNLKSGGREVQSSKNASSNLIRNEQVFDLTEMKPNKLIRYGLGCLEVLAAHGDQCAEEIRENMRVVVLYYIF</sequence>
<evidence type="ECO:0000313" key="2">
    <source>
        <dbReference type="Proteomes" id="UP000886595"/>
    </source>
</evidence>
<organism evidence="1 2">
    <name type="scientific">Brassica carinata</name>
    <name type="common">Ethiopian mustard</name>
    <name type="synonym">Abyssinian cabbage</name>
    <dbReference type="NCBI Taxonomy" id="52824"/>
    <lineage>
        <taxon>Eukaryota</taxon>
        <taxon>Viridiplantae</taxon>
        <taxon>Streptophyta</taxon>
        <taxon>Embryophyta</taxon>
        <taxon>Tracheophyta</taxon>
        <taxon>Spermatophyta</taxon>
        <taxon>Magnoliopsida</taxon>
        <taxon>eudicotyledons</taxon>
        <taxon>Gunneridae</taxon>
        <taxon>Pentapetalae</taxon>
        <taxon>rosids</taxon>
        <taxon>malvids</taxon>
        <taxon>Brassicales</taxon>
        <taxon>Brassicaceae</taxon>
        <taxon>Brassiceae</taxon>
        <taxon>Brassica</taxon>
    </lineage>
</organism>
<dbReference type="AlphaFoldDB" id="A0A8X7VFZ0"/>
<dbReference type="OrthoDB" id="1748318at2759"/>
<protein>
    <submittedName>
        <fullName evidence="1">Uncharacterized protein</fullName>
    </submittedName>
</protein>
<reference evidence="1 2" key="1">
    <citation type="submission" date="2020-02" db="EMBL/GenBank/DDBJ databases">
        <authorList>
            <person name="Ma Q."/>
            <person name="Huang Y."/>
            <person name="Song X."/>
            <person name="Pei D."/>
        </authorList>
    </citation>
    <scope>NUCLEOTIDE SEQUENCE [LARGE SCALE GENOMIC DNA]</scope>
    <source>
        <strain evidence="1">Sxm20200214</strain>
        <tissue evidence="1">Leaf</tissue>
    </source>
</reference>
<keyword evidence="2" id="KW-1185">Reference proteome</keyword>
<comment type="caution">
    <text evidence="1">The sequence shown here is derived from an EMBL/GenBank/DDBJ whole genome shotgun (WGS) entry which is preliminary data.</text>
</comment>
<dbReference type="Proteomes" id="UP000886595">
    <property type="component" value="Unassembled WGS sequence"/>
</dbReference>
<evidence type="ECO:0000313" key="1">
    <source>
        <dbReference type="EMBL" id="KAG2310803.1"/>
    </source>
</evidence>
<gene>
    <name evidence="1" type="ORF">Bca52824_022360</name>
</gene>
<name>A0A8X7VFZ0_BRACI</name>